<dbReference type="Gene3D" id="2.60.40.10">
    <property type="entry name" value="Immunoglobulins"/>
    <property type="match status" value="1"/>
</dbReference>
<dbReference type="SUPFAM" id="SSF48726">
    <property type="entry name" value="Immunoglobulin"/>
    <property type="match status" value="1"/>
</dbReference>
<proteinExistence type="predicted"/>
<dbReference type="Pfam" id="PF00047">
    <property type="entry name" value="ig"/>
    <property type="match status" value="1"/>
</dbReference>
<protein>
    <recommendedName>
        <fullName evidence="1">Ig-like domain-containing protein</fullName>
    </recommendedName>
</protein>
<name>A0AAV8VIV0_9CUCU</name>
<evidence type="ECO:0000259" key="1">
    <source>
        <dbReference type="PROSITE" id="PS50835"/>
    </source>
</evidence>
<feature type="domain" description="Ig-like" evidence="1">
    <location>
        <begin position="10"/>
        <end position="88"/>
    </location>
</feature>
<dbReference type="InterPro" id="IPR007110">
    <property type="entry name" value="Ig-like_dom"/>
</dbReference>
<sequence>MGHLEVVIPPDILPDNESSEGITIEGGTIRLKCKAIGVPEPTVLWRREDGNNIILRPDGGRERQEVIYRVIHDEILLNALKILNQVEL</sequence>
<reference evidence="2 3" key="1">
    <citation type="journal article" date="2023" name="Insect Mol. Biol.">
        <title>Genome sequencing provides insights into the evolution of gene families encoding plant cell wall-degrading enzymes in longhorned beetles.</title>
        <authorList>
            <person name="Shin N.R."/>
            <person name="Okamura Y."/>
            <person name="Kirsch R."/>
            <person name="Pauchet Y."/>
        </authorList>
    </citation>
    <scope>NUCLEOTIDE SEQUENCE [LARGE SCALE GENOMIC DNA]</scope>
    <source>
        <strain evidence="2">EAD_L_NR</strain>
    </source>
</reference>
<dbReference type="InterPro" id="IPR013151">
    <property type="entry name" value="Immunoglobulin_dom"/>
</dbReference>
<organism evidence="2 3">
    <name type="scientific">Exocentrus adspersus</name>
    <dbReference type="NCBI Taxonomy" id="1586481"/>
    <lineage>
        <taxon>Eukaryota</taxon>
        <taxon>Metazoa</taxon>
        <taxon>Ecdysozoa</taxon>
        <taxon>Arthropoda</taxon>
        <taxon>Hexapoda</taxon>
        <taxon>Insecta</taxon>
        <taxon>Pterygota</taxon>
        <taxon>Neoptera</taxon>
        <taxon>Endopterygota</taxon>
        <taxon>Coleoptera</taxon>
        <taxon>Polyphaga</taxon>
        <taxon>Cucujiformia</taxon>
        <taxon>Chrysomeloidea</taxon>
        <taxon>Cerambycidae</taxon>
        <taxon>Lamiinae</taxon>
        <taxon>Acanthocinini</taxon>
        <taxon>Exocentrus</taxon>
    </lineage>
</organism>
<dbReference type="InterPro" id="IPR036179">
    <property type="entry name" value="Ig-like_dom_sf"/>
</dbReference>
<dbReference type="InterPro" id="IPR013783">
    <property type="entry name" value="Ig-like_fold"/>
</dbReference>
<evidence type="ECO:0000313" key="3">
    <source>
        <dbReference type="Proteomes" id="UP001159042"/>
    </source>
</evidence>
<dbReference type="PROSITE" id="PS50835">
    <property type="entry name" value="IG_LIKE"/>
    <property type="match status" value="1"/>
</dbReference>
<accession>A0AAV8VIV0</accession>
<evidence type="ECO:0000313" key="2">
    <source>
        <dbReference type="EMBL" id="KAJ8914100.1"/>
    </source>
</evidence>
<comment type="caution">
    <text evidence="2">The sequence shown here is derived from an EMBL/GenBank/DDBJ whole genome shotgun (WGS) entry which is preliminary data.</text>
</comment>
<dbReference type="EMBL" id="JANEYG010000080">
    <property type="protein sequence ID" value="KAJ8914100.1"/>
    <property type="molecule type" value="Genomic_DNA"/>
</dbReference>
<dbReference type="Proteomes" id="UP001159042">
    <property type="component" value="Unassembled WGS sequence"/>
</dbReference>
<dbReference type="AlphaFoldDB" id="A0AAV8VIV0"/>
<gene>
    <name evidence="2" type="ORF">NQ315_014296</name>
</gene>
<keyword evidence="3" id="KW-1185">Reference proteome</keyword>